<dbReference type="GO" id="GO:0004252">
    <property type="term" value="F:serine-type endopeptidase activity"/>
    <property type="evidence" value="ECO:0007669"/>
    <property type="project" value="InterPro"/>
</dbReference>
<comment type="similarity">
    <text evidence="1">Belongs to the peptidase S1 family.</text>
</comment>
<dbReference type="Proteomes" id="UP000636960">
    <property type="component" value="Unassembled WGS sequence"/>
</dbReference>
<dbReference type="InterPro" id="IPR009003">
    <property type="entry name" value="Peptidase_S1_PA"/>
</dbReference>
<dbReference type="Gene3D" id="2.40.10.10">
    <property type="entry name" value="Trypsin-like serine proteases"/>
    <property type="match status" value="2"/>
</dbReference>
<gene>
    <name evidence="5" type="ORF">Ari01nite_34310</name>
</gene>
<dbReference type="RefSeq" id="WP_203782253.1">
    <property type="nucleotide sequence ID" value="NZ_BOMV01000039.1"/>
</dbReference>
<dbReference type="InterPro" id="IPR033116">
    <property type="entry name" value="TRYPSIN_SER"/>
</dbReference>
<dbReference type="InterPro" id="IPR050430">
    <property type="entry name" value="Peptidase_S1"/>
</dbReference>
<dbReference type="EMBL" id="BOMV01000039">
    <property type="protein sequence ID" value="GIE95966.1"/>
    <property type="molecule type" value="Genomic_DNA"/>
</dbReference>
<keyword evidence="5" id="KW-0645">Protease</keyword>
<dbReference type="Pfam" id="PF00089">
    <property type="entry name" value="Trypsin"/>
    <property type="match status" value="1"/>
</dbReference>
<name>A0A919K3I7_9ACTN</name>
<keyword evidence="2" id="KW-1015">Disulfide bond</keyword>
<accession>A0A919K3I7</accession>
<dbReference type="InterPro" id="IPR001314">
    <property type="entry name" value="Peptidase_S1A"/>
</dbReference>
<organism evidence="5 6">
    <name type="scientific">Paractinoplanes rishiriensis</name>
    <dbReference type="NCBI Taxonomy" id="1050105"/>
    <lineage>
        <taxon>Bacteria</taxon>
        <taxon>Bacillati</taxon>
        <taxon>Actinomycetota</taxon>
        <taxon>Actinomycetes</taxon>
        <taxon>Micromonosporales</taxon>
        <taxon>Micromonosporaceae</taxon>
        <taxon>Paractinoplanes</taxon>
    </lineage>
</organism>
<keyword evidence="6" id="KW-1185">Reference proteome</keyword>
<dbReference type="InterPro" id="IPR043504">
    <property type="entry name" value="Peptidase_S1_PA_chymotrypsin"/>
</dbReference>
<keyword evidence="5" id="KW-0378">Hydrolase</keyword>
<reference evidence="5" key="1">
    <citation type="submission" date="2021-01" db="EMBL/GenBank/DDBJ databases">
        <title>Whole genome shotgun sequence of Actinoplanes rishiriensis NBRC 108556.</title>
        <authorList>
            <person name="Komaki H."/>
            <person name="Tamura T."/>
        </authorList>
    </citation>
    <scope>NUCLEOTIDE SEQUENCE</scope>
    <source>
        <strain evidence="5">NBRC 108556</strain>
    </source>
</reference>
<evidence type="ECO:0000256" key="3">
    <source>
        <dbReference type="SAM" id="SignalP"/>
    </source>
</evidence>
<proteinExistence type="inferred from homology"/>
<protein>
    <submittedName>
        <fullName evidence="5">Serine protease</fullName>
    </submittedName>
</protein>
<evidence type="ECO:0000313" key="5">
    <source>
        <dbReference type="EMBL" id="GIE95966.1"/>
    </source>
</evidence>
<dbReference type="PROSITE" id="PS50240">
    <property type="entry name" value="TRYPSIN_DOM"/>
    <property type="match status" value="1"/>
</dbReference>
<keyword evidence="3" id="KW-0732">Signal</keyword>
<dbReference type="PANTHER" id="PTHR24276:SF98">
    <property type="entry name" value="FI18310P1-RELATED"/>
    <property type="match status" value="1"/>
</dbReference>
<dbReference type="SUPFAM" id="SSF50494">
    <property type="entry name" value="Trypsin-like serine proteases"/>
    <property type="match status" value="1"/>
</dbReference>
<comment type="caution">
    <text evidence="5">The sequence shown here is derived from an EMBL/GenBank/DDBJ whole genome shotgun (WGS) entry which is preliminary data.</text>
</comment>
<feature type="domain" description="Peptidase S1" evidence="4">
    <location>
        <begin position="17"/>
        <end position="220"/>
    </location>
</feature>
<dbReference type="PROSITE" id="PS00135">
    <property type="entry name" value="TRYPSIN_SER"/>
    <property type="match status" value="1"/>
</dbReference>
<dbReference type="GO" id="GO:0006508">
    <property type="term" value="P:proteolysis"/>
    <property type="evidence" value="ECO:0007669"/>
    <property type="project" value="UniProtKB-KW"/>
</dbReference>
<dbReference type="InterPro" id="IPR001254">
    <property type="entry name" value="Trypsin_dom"/>
</dbReference>
<dbReference type="PRINTS" id="PR00722">
    <property type="entry name" value="CHYMOTRYPSIN"/>
</dbReference>
<dbReference type="PANTHER" id="PTHR24276">
    <property type="entry name" value="POLYSERASE-RELATED"/>
    <property type="match status" value="1"/>
</dbReference>
<dbReference type="AlphaFoldDB" id="A0A919K3I7"/>
<evidence type="ECO:0000259" key="4">
    <source>
        <dbReference type="PROSITE" id="PS50240"/>
    </source>
</evidence>
<dbReference type="SMART" id="SM00020">
    <property type="entry name" value="Tryp_SPc"/>
    <property type="match status" value="1"/>
</dbReference>
<sequence>MTGKQLLLGAALALAAVLGGAPARAVAPAPDIIDGQEISRNYPFLVHLPGGCGGVLISPRWVVTAQHCPTPMTVRVGSLDRTAGGTVAQVDAYVDLHGVDLKLLRLLAPVGHLPAIIPAASPGAGEVVRLIGWGQTCPLPGCGAIPAGARERDQTVTTADQCAAGFLDAATEMCVNSAACYGDSGGPVSDVAGRLAYGIVSRGDAEDCGRAHTIAVDMTRQRERIGGIVGELPQVLPNRGVPR</sequence>
<feature type="signal peptide" evidence="3">
    <location>
        <begin position="1"/>
        <end position="25"/>
    </location>
</feature>
<evidence type="ECO:0000313" key="6">
    <source>
        <dbReference type="Proteomes" id="UP000636960"/>
    </source>
</evidence>
<evidence type="ECO:0000256" key="2">
    <source>
        <dbReference type="ARBA" id="ARBA00023157"/>
    </source>
</evidence>
<feature type="chain" id="PRO_5037526448" evidence="3">
    <location>
        <begin position="26"/>
        <end position="243"/>
    </location>
</feature>
<evidence type="ECO:0000256" key="1">
    <source>
        <dbReference type="ARBA" id="ARBA00007664"/>
    </source>
</evidence>